<proteinExistence type="inferred from homology"/>
<dbReference type="Proteomes" id="UP000698800">
    <property type="component" value="Unassembled WGS sequence"/>
</dbReference>
<evidence type="ECO:0000256" key="6">
    <source>
        <dbReference type="ARBA" id="ARBA00022989"/>
    </source>
</evidence>
<name>A0A9P8KUQ9_9PEZI</name>
<feature type="transmembrane region" description="Helical" evidence="8">
    <location>
        <begin position="205"/>
        <end position="224"/>
    </location>
</feature>
<dbReference type="PANTHER" id="PTHR12385:SF4">
    <property type="entry name" value="PROTEIN PNS1"/>
    <property type="match status" value="1"/>
</dbReference>
<feature type="transmembrane region" description="Helical" evidence="8">
    <location>
        <begin position="486"/>
        <end position="508"/>
    </location>
</feature>
<evidence type="ECO:0000256" key="7">
    <source>
        <dbReference type="ARBA" id="ARBA00023136"/>
    </source>
</evidence>
<keyword evidence="7 8" id="KW-0472">Membrane</keyword>
<comment type="subcellular location">
    <subcellularLocation>
        <location evidence="2 8">Cell membrane</location>
        <topology evidence="2 8">Multi-pass membrane protein</topology>
    </subcellularLocation>
</comment>
<feature type="transmembrane region" description="Helical" evidence="8">
    <location>
        <begin position="177"/>
        <end position="198"/>
    </location>
</feature>
<feature type="region of interest" description="Disordered" evidence="9">
    <location>
        <begin position="48"/>
        <end position="80"/>
    </location>
</feature>
<evidence type="ECO:0000313" key="12">
    <source>
        <dbReference type="Proteomes" id="UP000698800"/>
    </source>
</evidence>
<keyword evidence="5 8" id="KW-0812">Transmembrane</keyword>
<feature type="transmembrane region" description="Helical" evidence="8">
    <location>
        <begin position="285"/>
        <end position="309"/>
    </location>
</feature>
<organism evidence="11 12">
    <name type="scientific">Glutinoglossum americanum</name>
    <dbReference type="NCBI Taxonomy" id="1670608"/>
    <lineage>
        <taxon>Eukaryota</taxon>
        <taxon>Fungi</taxon>
        <taxon>Dikarya</taxon>
        <taxon>Ascomycota</taxon>
        <taxon>Pezizomycotina</taxon>
        <taxon>Geoglossomycetes</taxon>
        <taxon>Geoglossales</taxon>
        <taxon>Geoglossaceae</taxon>
        <taxon>Glutinoglossum</taxon>
    </lineage>
</organism>
<reference evidence="11" key="1">
    <citation type="submission" date="2021-03" db="EMBL/GenBank/DDBJ databases">
        <title>Comparative genomics and phylogenomic investigation of the class Geoglossomycetes provide insights into ecological specialization and systematics.</title>
        <authorList>
            <person name="Melie T."/>
            <person name="Pirro S."/>
            <person name="Miller A.N."/>
            <person name="Quandt A."/>
        </authorList>
    </citation>
    <scope>NUCLEOTIDE SEQUENCE</scope>
    <source>
        <strain evidence="11">GBOQ0MN5Z8</strain>
    </source>
</reference>
<evidence type="ECO:0000256" key="1">
    <source>
        <dbReference type="ARBA" id="ARBA00002957"/>
    </source>
</evidence>
<feature type="chain" id="PRO_5040280488" description="Protein PNS1" evidence="10">
    <location>
        <begin position="20"/>
        <end position="552"/>
    </location>
</feature>
<dbReference type="InterPro" id="IPR007603">
    <property type="entry name" value="Choline_transptr-like"/>
</dbReference>
<comment type="function">
    <text evidence="1 8">Probably involved in transport through the plasma membrane.</text>
</comment>
<feature type="compositionally biased region" description="Low complexity" evidence="9">
    <location>
        <begin position="56"/>
        <end position="80"/>
    </location>
</feature>
<feature type="transmembrane region" description="Helical" evidence="8">
    <location>
        <begin position="142"/>
        <end position="165"/>
    </location>
</feature>
<feature type="transmembrane region" description="Helical" evidence="8">
    <location>
        <begin position="244"/>
        <end position="273"/>
    </location>
</feature>
<evidence type="ECO:0000256" key="8">
    <source>
        <dbReference type="RuleBase" id="RU368066"/>
    </source>
</evidence>
<evidence type="ECO:0000256" key="10">
    <source>
        <dbReference type="SAM" id="SignalP"/>
    </source>
</evidence>
<dbReference type="Pfam" id="PF04515">
    <property type="entry name" value="Choline_transpo"/>
    <property type="match status" value="1"/>
</dbReference>
<comment type="similarity">
    <text evidence="3 8">Belongs to the CTL (choline transporter-like) family.</text>
</comment>
<evidence type="ECO:0000256" key="2">
    <source>
        <dbReference type="ARBA" id="ARBA00004651"/>
    </source>
</evidence>
<feature type="transmembrane region" description="Helical" evidence="8">
    <location>
        <begin position="410"/>
        <end position="429"/>
    </location>
</feature>
<keyword evidence="10" id="KW-0732">Signal</keyword>
<evidence type="ECO:0000256" key="4">
    <source>
        <dbReference type="ARBA" id="ARBA00015388"/>
    </source>
</evidence>
<comment type="caution">
    <text evidence="11">The sequence shown here is derived from an EMBL/GenBank/DDBJ whole genome shotgun (WGS) entry which is preliminary data.</text>
</comment>
<accession>A0A9P8KUQ9</accession>
<protein>
    <recommendedName>
        <fullName evidence="4 8">Protein PNS1</fullName>
    </recommendedName>
</protein>
<gene>
    <name evidence="11" type="primary">PNS1</name>
    <name evidence="11" type="ORF">FGG08_006669</name>
</gene>
<feature type="transmembrane region" description="Helical" evidence="8">
    <location>
        <begin position="100"/>
        <end position="121"/>
    </location>
</feature>
<evidence type="ECO:0000313" key="11">
    <source>
        <dbReference type="EMBL" id="KAH0536456.1"/>
    </source>
</evidence>
<feature type="signal peptide" evidence="10">
    <location>
        <begin position="1"/>
        <end position="19"/>
    </location>
</feature>
<feature type="transmembrane region" description="Helical" evidence="8">
    <location>
        <begin position="350"/>
        <end position="371"/>
    </location>
</feature>
<sequence length="552" mass="61083">MVMTLVVLLALGAYTVTSTIELHLIDQSDEEALFTEMAYNQQAPGGLSNDYYTGDQQQQYSQRPHPQQPPDYSQQQQYTPENKQTFEQTFKVAKPKWNDLWAGILLIATFLGFVAVSGLSIQGYATTKSFNGEGIYDGNNDFGLSTNTVVLFAFVLVVAFILSYAYLWGARAFTKQFIWITGIMQIVLGLGTAVYYFIKHYYPAAIAFAIFAVFYIFCFISWIPRIPFSVLMLQTTIDVAKKHGHVFMVSFIGGLIGVAFAAWFSVTLVAIYIKYEPGNNPACGVNGVGCSSAKVIGLIAFVTFAAYWISEWLKNTIHTTIAGVYGSWYFCSQKPGGFPKGATRGALRRALTYSFGSISFGSLIVSLIQLLRHGVSIAQRQESASGNIVGSALLCVAGCLISFLEWAVQFINHYAFSYIALYGKAYFAAAKDTWTMMKDRGIDALVNDCLIDPVLTMGSLAIGYLCAFLAYLYLQFTSPKYNFNGSFTPVVMAFSFLIGMQICNIFMVPLKSGTATFFVAAAWDPQVLITDFPDLYQRMVTVYPHVQQAIHA</sequence>
<dbReference type="GO" id="GO:0005886">
    <property type="term" value="C:plasma membrane"/>
    <property type="evidence" value="ECO:0007669"/>
    <property type="project" value="UniProtKB-SubCell"/>
</dbReference>
<keyword evidence="12" id="KW-1185">Reference proteome</keyword>
<evidence type="ECO:0000256" key="9">
    <source>
        <dbReference type="SAM" id="MobiDB-lite"/>
    </source>
</evidence>
<evidence type="ECO:0000256" key="3">
    <source>
        <dbReference type="ARBA" id="ARBA00007168"/>
    </source>
</evidence>
<dbReference type="EMBL" id="JAGHQL010000204">
    <property type="protein sequence ID" value="KAH0536456.1"/>
    <property type="molecule type" value="Genomic_DNA"/>
</dbReference>
<dbReference type="AlphaFoldDB" id="A0A9P8KUQ9"/>
<evidence type="ECO:0000256" key="5">
    <source>
        <dbReference type="ARBA" id="ARBA00022692"/>
    </source>
</evidence>
<dbReference type="OrthoDB" id="44736at2759"/>
<feature type="transmembrane region" description="Helical" evidence="8">
    <location>
        <begin position="450"/>
        <end position="474"/>
    </location>
</feature>
<feature type="transmembrane region" description="Helical" evidence="8">
    <location>
        <begin position="383"/>
        <end position="404"/>
    </location>
</feature>
<keyword evidence="6 8" id="KW-1133">Transmembrane helix</keyword>
<dbReference type="GO" id="GO:0022857">
    <property type="term" value="F:transmembrane transporter activity"/>
    <property type="evidence" value="ECO:0007669"/>
    <property type="project" value="UniProtKB-UniRule"/>
</dbReference>
<dbReference type="PANTHER" id="PTHR12385">
    <property type="entry name" value="CHOLINE TRANSPORTER-LIKE (SLC FAMILY 44)"/>
    <property type="match status" value="1"/>
</dbReference>